<feature type="transmembrane region" description="Helical" evidence="1">
    <location>
        <begin position="34"/>
        <end position="58"/>
    </location>
</feature>
<protein>
    <submittedName>
        <fullName evidence="3">G-protein coupled receptors family 1 profile domain-containing protein</fullName>
    </submittedName>
</protein>
<dbReference type="AlphaFoldDB" id="A0A914E057"/>
<evidence type="ECO:0000313" key="3">
    <source>
        <dbReference type="WBParaSite" id="ACRNAN_scaffold4844.g23486.t2"/>
    </source>
</evidence>
<keyword evidence="1" id="KW-0812">Transmembrane</keyword>
<accession>A0A914E057</accession>
<proteinExistence type="predicted"/>
<organism evidence="2 3">
    <name type="scientific">Acrobeloides nanus</name>
    <dbReference type="NCBI Taxonomy" id="290746"/>
    <lineage>
        <taxon>Eukaryota</taxon>
        <taxon>Metazoa</taxon>
        <taxon>Ecdysozoa</taxon>
        <taxon>Nematoda</taxon>
        <taxon>Chromadorea</taxon>
        <taxon>Rhabditida</taxon>
        <taxon>Tylenchina</taxon>
        <taxon>Cephalobomorpha</taxon>
        <taxon>Cephaloboidea</taxon>
        <taxon>Cephalobidae</taxon>
        <taxon>Acrobeloides</taxon>
    </lineage>
</organism>
<evidence type="ECO:0000313" key="2">
    <source>
        <dbReference type="Proteomes" id="UP000887540"/>
    </source>
</evidence>
<dbReference type="Proteomes" id="UP000887540">
    <property type="component" value="Unplaced"/>
</dbReference>
<feature type="transmembrane region" description="Helical" evidence="1">
    <location>
        <begin position="70"/>
        <end position="93"/>
    </location>
</feature>
<keyword evidence="2" id="KW-1185">Reference proteome</keyword>
<dbReference type="WBParaSite" id="ACRNAN_scaffold4844.g23486.t2">
    <property type="protein sequence ID" value="ACRNAN_scaffold4844.g23486.t2"/>
    <property type="gene ID" value="ACRNAN_scaffold4844.g23486"/>
</dbReference>
<keyword evidence="1" id="KW-0472">Membrane</keyword>
<keyword evidence="1" id="KW-1133">Transmembrane helix</keyword>
<name>A0A914E057_9BILA</name>
<evidence type="ECO:0000256" key="1">
    <source>
        <dbReference type="SAM" id="Phobius"/>
    </source>
</evidence>
<reference evidence="3" key="1">
    <citation type="submission" date="2022-11" db="UniProtKB">
        <authorList>
            <consortium name="WormBaseParasite"/>
        </authorList>
    </citation>
    <scope>IDENTIFICATION</scope>
</reference>
<sequence length="94" mass="10711">MNATIEFLNATNEFNNATNESLSYDEHLTLPEQIFYLVNGSLGSIFNVIVLFIALLHADTYDKPRQVNSMVRFAILITWLFLRANFVAVSTFYG</sequence>